<organism evidence="1">
    <name type="scientific">Streptomyces pristinaespiralis</name>
    <dbReference type="NCBI Taxonomy" id="38300"/>
    <lineage>
        <taxon>Bacteria</taxon>
        <taxon>Bacillati</taxon>
        <taxon>Actinomycetota</taxon>
        <taxon>Actinomycetes</taxon>
        <taxon>Kitasatosporales</taxon>
        <taxon>Streptomycetaceae</taxon>
        <taxon>Streptomyces</taxon>
    </lineage>
</organism>
<dbReference type="AlphaFoldDB" id="A0A0M3QJB1"/>
<gene>
    <name evidence="1" type="ORF">SPRI_4613</name>
</gene>
<accession>A0A0M3QJB1</accession>
<dbReference type="EMBL" id="CP011340">
    <property type="protein sequence ID" value="ALC22919.1"/>
    <property type="molecule type" value="Genomic_DNA"/>
</dbReference>
<evidence type="ECO:0000313" key="2">
    <source>
        <dbReference type="Proteomes" id="UP000060513"/>
    </source>
</evidence>
<evidence type="ECO:0000313" key="1">
    <source>
        <dbReference type="EMBL" id="ALC22919.1"/>
    </source>
</evidence>
<sequence>MTFDDEWAAARAGASRTVAMRLGHSDGGGGSPAVGADLSVNQDDLGAVGHDAYVLHGRLSRDGDHARPSTFEAANALANGNFVSGPELLKVHDRWNTQLRALLDACGQISNHLDHTRTDHADNDADIVGRLTAVATLDKYFK</sequence>
<dbReference type="OMA" id="LKVHDFW"/>
<reference evidence="1 2" key="1">
    <citation type="submission" date="2015-08" db="EMBL/GenBank/DDBJ databases">
        <title>Genome sequence of the pristinamycin over-producing bacterium Streptomyces pristinaespiralis HCCB10218.</title>
        <authorList>
            <person name="Tian J."/>
            <person name="Yang J."/>
            <person name="Li L."/>
            <person name="Ruan L."/>
            <person name="Wei W."/>
            <person name="Zheng G."/>
            <person name="Wei Z."/>
            <person name="Yang S."/>
            <person name="Ge M."/>
            <person name="Jiang W."/>
            <person name="Lu Y."/>
        </authorList>
    </citation>
    <scope>NUCLEOTIDE SEQUENCE [LARGE SCALE GENOMIC DNA]</scope>
    <source>
        <strain evidence="1 2">HCCB 10218</strain>
    </source>
</reference>
<name>A0A0M3QJB1_STRPR</name>
<dbReference type="GeneID" id="97234338"/>
<dbReference type="RefSeq" id="WP_005316973.1">
    <property type="nucleotide sequence ID" value="NZ_CP011340.1"/>
</dbReference>
<dbReference type="Proteomes" id="UP000060513">
    <property type="component" value="Chromosome"/>
</dbReference>
<dbReference type="PATRIC" id="fig|38300.4.peg.4838"/>
<dbReference type="KEGG" id="spri:SPRI_4613"/>
<protein>
    <submittedName>
        <fullName evidence="1">AG1 protein</fullName>
    </submittedName>
</protein>
<dbReference type="OrthoDB" id="4313158at2"/>
<dbReference type="STRING" id="38300.SPRI_4613"/>
<proteinExistence type="predicted"/>